<feature type="domain" description="Response regulatory" evidence="15">
    <location>
        <begin position="1159"/>
        <end position="1291"/>
    </location>
</feature>
<dbReference type="GO" id="GO:0009584">
    <property type="term" value="P:detection of visible light"/>
    <property type="evidence" value="ECO:0007669"/>
    <property type="project" value="InterPro"/>
</dbReference>
<keyword evidence="3" id="KW-0716">Sensory transduction</keyword>
<feature type="compositionally biased region" description="Basic and acidic residues" evidence="12">
    <location>
        <begin position="992"/>
        <end position="1001"/>
    </location>
</feature>
<dbReference type="InterPro" id="IPR016132">
    <property type="entry name" value="Phyto_chromo_attachment"/>
</dbReference>
<dbReference type="EMBL" id="NPHW01002586">
    <property type="protein sequence ID" value="OXV11150.1"/>
    <property type="molecule type" value="Genomic_DNA"/>
</dbReference>
<gene>
    <name evidence="16" type="ORF">Egran_01088</name>
</gene>
<evidence type="ECO:0000256" key="2">
    <source>
        <dbReference type="ARBA" id="ARBA00022553"/>
    </source>
</evidence>
<evidence type="ECO:0000256" key="8">
    <source>
        <dbReference type="ARBA" id="ARBA00022991"/>
    </source>
</evidence>
<name>A0A232M401_9EURO</name>
<dbReference type="InterPro" id="IPR013654">
    <property type="entry name" value="PAS_2"/>
</dbReference>
<dbReference type="InterPro" id="IPR011006">
    <property type="entry name" value="CheY-like_superfamily"/>
</dbReference>
<dbReference type="SUPFAM" id="SSF47384">
    <property type="entry name" value="Homodimeric domain of signal transducing histidine kinase"/>
    <property type="match status" value="1"/>
</dbReference>
<evidence type="ECO:0000256" key="1">
    <source>
        <dbReference type="ARBA" id="ARBA00022543"/>
    </source>
</evidence>
<sequence length="1323" mass="145491">MAGSPPLPKNGPREYTIIDAATWDRPQKQPEIDVNPAITLLESQEGTHSARLVRGSPESLSASACTLHHSGETSPSPSRTSSDGNSSGPSLDGVVSLDSHEYPLSSRLDGVNLEYIGTMPQPKIANRRPSVSSKRHAYLFNHCEEGPDNIPHSVQSFGVIIALQEEAGGKLVVRFVSENSKEILGFSPDELFELTDFCDILTEEQEDNLLDHVESIKDEACEPKLNGPEVFAITVANLAGEERKFWCAVHIEAGGNLIICEFELEDDHINPLNVSGQTTPGESSDTPGMEPEELAASTVGNISRSLRVLRNARRKKGEAAALKVFNVLSQIQEQLSGASTLEELLNIATGLVKELTGFHRVMVTQFDNSWNATVVAELADLRINKDLYKGLCFPTSDMPKQARELCKINKVSLLHDREKATARLICRSEKDLCTSLDMTHFYLRSMSSRHLVCLGNMNVRASMTISINTSNELWGLIICYSYGTTGMRVPFPTRKVCGLISDMVSKNIERLSYTSRLQARKLINVVPADANSSGYLVPSSDYLLKLFNADYGVLSVHEETKILGKLAYSQEMLALLEYLKMRQINLVLASHDVSKDFPDLYPPGFKDIAGLLYVPLSGGGRDFIAFFRRGQLTEIEWAWNPYKPEPRGGTSNYLGPKKPFQPWKETVLTGRSQEWTECDLETAAVLCVVYGKFIEVWRQNEAAMQRSQLTKLLLANSAHEVRTPLNAIINYLEIALEGALDLETRENLAKSHSASKSLIYVINDLLDLTNTERGQSLIKDEVFNLPETLKEATDMFGNEVERKGIAYNITLHPGIPISVKGDQHHVRQVIMNVISNAVQHTLSGSIHVEFRLPPGQPYSGYVDVEVAVHDTGSGMSQTTIDILFRDLEQVAAEDDRHYHEQISTCGAATFIDGEEKRVLGLGLAFVARFVQNMHGQLSVKSEEGKGSHFKLLLRFPLPADDEHGTSTGGSNLPGSSEGEMPLTVSNNTCGRSNDKSRDRASLESMESTNGEADQYRKQILPPGLPVNEAATSTNLEQGSAERSLAPDAKHPTNDSLVAGSKLQTERPSHITIPCSQMRCIVPLSPLTLSGRELATESKGPLGAVHVPFCHVERSPPFDDFYRYWSGSAALPSTASESSPEMDIPSPNWIPSAPVVNSLHVLVAEDDPVNSKVLQKRLKGSGHSVHLTVNGEDCAAAYRADPNSFDVILMDIQMPIADGLDSTKMIRDFELSTAKCDNPSGKIRLHGRIPILAVSASLVEKDVQKYVLVGFDGWILKPIDFQQMILIFGGVQKEDLRSRAIYKPGMWEKGGWFGRLGSATAHNG</sequence>
<dbReference type="SUPFAM" id="SSF55785">
    <property type="entry name" value="PYP-like sensor domain (PAS domain)"/>
    <property type="match status" value="1"/>
</dbReference>
<feature type="region of interest" description="Disordered" evidence="12">
    <location>
        <begin position="958"/>
        <end position="1055"/>
    </location>
</feature>
<dbReference type="InterPro" id="IPR035965">
    <property type="entry name" value="PAS-like_dom_sf"/>
</dbReference>
<evidence type="ECO:0000256" key="9">
    <source>
        <dbReference type="ARBA" id="ARBA00023012"/>
    </source>
</evidence>
<reference evidence="16 17" key="1">
    <citation type="journal article" date="2015" name="Environ. Microbiol.">
        <title>Metagenome sequence of Elaphomyces granulatus from sporocarp tissue reveals Ascomycota ectomycorrhizal fingerprints of genome expansion and a Proteobacteria-rich microbiome.</title>
        <authorList>
            <person name="Quandt C.A."/>
            <person name="Kohler A."/>
            <person name="Hesse C.N."/>
            <person name="Sharpton T.J."/>
            <person name="Martin F."/>
            <person name="Spatafora J.W."/>
        </authorList>
    </citation>
    <scope>NUCLEOTIDE SEQUENCE [LARGE SCALE GENOMIC DNA]</scope>
    <source>
        <strain evidence="16 17">OSC145934</strain>
    </source>
</reference>
<dbReference type="Gene3D" id="3.30.450.270">
    <property type="match status" value="1"/>
</dbReference>
<evidence type="ECO:0000313" key="17">
    <source>
        <dbReference type="Proteomes" id="UP000243515"/>
    </source>
</evidence>
<evidence type="ECO:0000259" key="14">
    <source>
        <dbReference type="PROSITE" id="PS50109"/>
    </source>
</evidence>
<dbReference type="PANTHER" id="PTHR43065">
    <property type="entry name" value="SENSOR HISTIDINE KINASE"/>
    <property type="match status" value="1"/>
</dbReference>
<dbReference type="GO" id="GO:0006355">
    <property type="term" value="P:regulation of DNA-templated transcription"/>
    <property type="evidence" value="ECO:0007669"/>
    <property type="project" value="InterPro"/>
</dbReference>
<dbReference type="Pfam" id="PF00512">
    <property type="entry name" value="HisKA"/>
    <property type="match status" value="1"/>
</dbReference>
<keyword evidence="5" id="KW-0547">Nucleotide-binding</keyword>
<dbReference type="PANTHER" id="PTHR43065:SF10">
    <property type="entry name" value="PEROXIDE STRESS-ACTIVATED HISTIDINE KINASE MAK3"/>
    <property type="match status" value="1"/>
</dbReference>
<dbReference type="InterPro" id="IPR003661">
    <property type="entry name" value="HisK_dim/P_dom"/>
</dbReference>
<dbReference type="SMART" id="SM00387">
    <property type="entry name" value="HATPase_c"/>
    <property type="match status" value="1"/>
</dbReference>
<evidence type="ECO:0000259" key="13">
    <source>
        <dbReference type="PROSITE" id="PS50046"/>
    </source>
</evidence>
<feature type="modified residue" description="4-aspartylphosphate" evidence="11">
    <location>
        <position position="1210"/>
    </location>
</feature>
<dbReference type="PROSITE" id="PS50109">
    <property type="entry name" value="HIS_KIN"/>
    <property type="match status" value="1"/>
</dbReference>
<dbReference type="CDD" id="cd00082">
    <property type="entry name" value="HisKA"/>
    <property type="match status" value="1"/>
</dbReference>
<evidence type="ECO:0000256" key="7">
    <source>
        <dbReference type="ARBA" id="ARBA00022840"/>
    </source>
</evidence>
<keyword evidence="8" id="KW-0157">Chromophore</keyword>
<evidence type="ECO:0000256" key="3">
    <source>
        <dbReference type="ARBA" id="ARBA00022606"/>
    </source>
</evidence>
<evidence type="ECO:0000313" key="16">
    <source>
        <dbReference type="EMBL" id="OXV11150.1"/>
    </source>
</evidence>
<dbReference type="GO" id="GO:0000155">
    <property type="term" value="F:phosphorelay sensor kinase activity"/>
    <property type="evidence" value="ECO:0007669"/>
    <property type="project" value="InterPro"/>
</dbReference>
<dbReference type="PROSITE" id="PS50110">
    <property type="entry name" value="RESPONSE_REGULATORY"/>
    <property type="match status" value="1"/>
</dbReference>
<feature type="region of interest" description="Disordered" evidence="12">
    <location>
        <begin position="46"/>
        <end position="96"/>
    </location>
</feature>
<dbReference type="InterPro" id="IPR043150">
    <property type="entry name" value="Phytochrome_PHY_sf"/>
</dbReference>
<dbReference type="SUPFAM" id="SSF55781">
    <property type="entry name" value="GAF domain-like"/>
    <property type="match status" value="2"/>
</dbReference>
<dbReference type="Gene3D" id="3.30.565.10">
    <property type="entry name" value="Histidine kinase-like ATPase, C-terminal domain"/>
    <property type="match status" value="1"/>
</dbReference>
<keyword evidence="2 11" id="KW-0597">Phosphoprotein</keyword>
<dbReference type="InterPro" id="IPR029016">
    <property type="entry name" value="GAF-like_dom_sf"/>
</dbReference>
<dbReference type="CDD" id="cd17546">
    <property type="entry name" value="REC_hyHK_CKI1_RcsC-like"/>
    <property type="match status" value="1"/>
</dbReference>
<feature type="region of interest" description="Disordered" evidence="12">
    <location>
        <begin position="1"/>
        <end position="33"/>
    </location>
</feature>
<dbReference type="SUPFAM" id="SSF55874">
    <property type="entry name" value="ATPase domain of HSP90 chaperone/DNA topoisomerase II/histidine kinase"/>
    <property type="match status" value="1"/>
</dbReference>
<dbReference type="Pfam" id="PF01590">
    <property type="entry name" value="GAF"/>
    <property type="match status" value="1"/>
</dbReference>
<dbReference type="InterPro" id="IPR013515">
    <property type="entry name" value="Phytochrome_cen-reg"/>
</dbReference>
<dbReference type="GO" id="GO:0005524">
    <property type="term" value="F:ATP binding"/>
    <property type="evidence" value="ECO:0007669"/>
    <property type="project" value="UniProtKB-KW"/>
</dbReference>
<accession>A0A232M401</accession>
<dbReference type="InterPro" id="IPR005467">
    <property type="entry name" value="His_kinase_dom"/>
</dbReference>
<dbReference type="Pfam" id="PF08446">
    <property type="entry name" value="PAS_2"/>
    <property type="match status" value="1"/>
</dbReference>
<evidence type="ECO:0000256" key="10">
    <source>
        <dbReference type="ARBA" id="ARBA00023170"/>
    </source>
</evidence>
<dbReference type="GO" id="GO:0009881">
    <property type="term" value="F:photoreceptor activity"/>
    <property type="evidence" value="ECO:0007669"/>
    <property type="project" value="UniProtKB-KW"/>
</dbReference>
<dbReference type="SUPFAM" id="SSF52172">
    <property type="entry name" value="CheY-like"/>
    <property type="match status" value="1"/>
</dbReference>
<keyword evidence="17" id="KW-1185">Reference proteome</keyword>
<dbReference type="Gene3D" id="3.30.450.20">
    <property type="entry name" value="PAS domain"/>
    <property type="match status" value="1"/>
</dbReference>
<dbReference type="Pfam" id="PF00072">
    <property type="entry name" value="Response_reg"/>
    <property type="match status" value="1"/>
</dbReference>
<dbReference type="PROSITE" id="PS50046">
    <property type="entry name" value="PHYTOCHROME_2"/>
    <property type="match status" value="1"/>
</dbReference>
<evidence type="ECO:0000259" key="15">
    <source>
        <dbReference type="PROSITE" id="PS50110"/>
    </source>
</evidence>
<evidence type="ECO:0000256" key="11">
    <source>
        <dbReference type="PROSITE-ProRule" id="PRU00169"/>
    </source>
</evidence>
<evidence type="ECO:0000256" key="4">
    <source>
        <dbReference type="ARBA" id="ARBA00022679"/>
    </source>
</evidence>
<dbReference type="Gene3D" id="3.30.450.40">
    <property type="match status" value="1"/>
</dbReference>
<dbReference type="Pfam" id="PF02518">
    <property type="entry name" value="HATPase_c"/>
    <property type="match status" value="1"/>
</dbReference>
<keyword evidence="10" id="KW-0675">Receptor</keyword>
<feature type="domain" description="Histidine kinase" evidence="14">
    <location>
        <begin position="716"/>
        <end position="957"/>
    </location>
</feature>
<dbReference type="InterPro" id="IPR036097">
    <property type="entry name" value="HisK_dim/P_sf"/>
</dbReference>
<keyword evidence="6" id="KW-0418">Kinase</keyword>
<evidence type="ECO:0000256" key="6">
    <source>
        <dbReference type="ARBA" id="ARBA00022777"/>
    </source>
</evidence>
<dbReference type="Gene3D" id="1.10.287.130">
    <property type="match status" value="1"/>
</dbReference>
<dbReference type="Pfam" id="PF00360">
    <property type="entry name" value="PHY"/>
    <property type="match status" value="1"/>
</dbReference>
<keyword evidence="1" id="KW-0600">Photoreceptor protein</keyword>
<dbReference type="InterPro" id="IPR004358">
    <property type="entry name" value="Sig_transdc_His_kin-like_C"/>
</dbReference>
<dbReference type="InterPro" id="IPR001789">
    <property type="entry name" value="Sig_transdc_resp-reg_receiver"/>
</dbReference>
<dbReference type="PRINTS" id="PR00344">
    <property type="entry name" value="BCTRLSENSOR"/>
</dbReference>
<evidence type="ECO:0000256" key="5">
    <source>
        <dbReference type="ARBA" id="ARBA00022741"/>
    </source>
</evidence>
<dbReference type="FunFam" id="3.30.450.270:FF:000002">
    <property type="entry name" value="Sensor histidine kinase/response regulator, putative"/>
    <property type="match status" value="1"/>
</dbReference>
<dbReference type="InterPro" id="IPR003018">
    <property type="entry name" value="GAF"/>
</dbReference>
<dbReference type="InterPro" id="IPR036890">
    <property type="entry name" value="HATPase_C_sf"/>
</dbReference>
<keyword evidence="7" id="KW-0067">ATP-binding</keyword>
<dbReference type="SMART" id="SM00388">
    <property type="entry name" value="HisKA"/>
    <property type="match status" value="1"/>
</dbReference>
<dbReference type="SMART" id="SM00448">
    <property type="entry name" value="REC"/>
    <property type="match status" value="1"/>
</dbReference>
<evidence type="ECO:0008006" key="18">
    <source>
        <dbReference type="Google" id="ProtNLM"/>
    </source>
</evidence>
<feature type="compositionally biased region" description="Polar residues" evidence="12">
    <location>
        <begin position="72"/>
        <end position="89"/>
    </location>
</feature>
<organism evidence="16 17">
    <name type="scientific">Elaphomyces granulatus</name>
    <dbReference type="NCBI Taxonomy" id="519963"/>
    <lineage>
        <taxon>Eukaryota</taxon>
        <taxon>Fungi</taxon>
        <taxon>Dikarya</taxon>
        <taxon>Ascomycota</taxon>
        <taxon>Pezizomycotina</taxon>
        <taxon>Eurotiomycetes</taxon>
        <taxon>Eurotiomycetidae</taxon>
        <taxon>Eurotiales</taxon>
        <taxon>Elaphomycetaceae</taxon>
        <taxon>Elaphomyces</taxon>
    </lineage>
</organism>
<protein>
    <recommendedName>
        <fullName evidence="18">Histidine kinase</fullName>
    </recommendedName>
</protein>
<dbReference type="OrthoDB" id="2015534at2759"/>
<dbReference type="Proteomes" id="UP000243515">
    <property type="component" value="Unassembled WGS sequence"/>
</dbReference>
<dbReference type="InterPro" id="IPR003594">
    <property type="entry name" value="HATPase_dom"/>
</dbReference>
<proteinExistence type="predicted"/>
<keyword evidence="4" id="KW-0808">Transferase</keyword>
<comment type="caution">
    <text evidence="16">The sequence shown here is derived from an EMBL/GenBank/DDBJ whole genome shotgun (WGS) entry which is preliminary data.</text>
</comment>
<keyword evidence="9" id="KW-0902">Two-component regulatory system</keyword>
<evidence type="ECO:0000256" key="12">
    <source>
        <dbReference type="SAM" id="MobiDB-lite"/>
    </source>
</evidence>
<feature type="domain" description="Phytochrome chromophore attachment site" evidence="13">
    <location>
        <begin position="340"/>
        <end position="502"/>
    </location>
</feature>
<dbReference type="Gene3D" id="3.40.50.2300">
    <property type="match status" value="1"/>
</dbReference>
<dbReference type="FunFam" id="1.10.287.130:FF:000048">
    <property type="entry name" value="Sensor histidine kinase/response regulator"/>
    <property type="match status" value="1"/>
</dbReference>